<feature type="region of interest" description="Disordered" evidence="1">
    <location>
        <begin position="30"/>
        <end position="87"/>
    </location>
</feature>
<gene>
    <name evidence="2" type="ORF">SDC9_70888</name>
</gene>
<evidence type="ECO:0000313" key="2">
    <source>
        <dbReference type="EMBL" id="MPM24406.1"/>
    </source>
</evidence>
<organism evidence="2">
    <name type="scientific">bioreactor metagenome</name>
    <dbReference type="NCBI Taxonomy" id="1076179"/>
    <lineage>
        <taxon>unclassified sequences</taxon>
        <taxon>metagenomes</taxon>
        <taxon>ecological metagenomes</taxon>
    </lineage>
</organism>
<accession>A0A644Y762</accession>
<evidence type="ECO:0000256" key="1">
    <source>
        <dbReference type="SAM" id="MobiDB-lite"/>
    </source>
</evidence>
<proteinExistence type="predicted"/>
<dbReference type="AlphaFoldDB" id="A0A644Y762"/>
<dbReference type="EMBL" id="VSSQ01004256">
    <property type="protein sequence ID" value="MPM24406.1"/>
    <property type="molecule type" value="Genomic_DNA"/>
</dbReference>
<sequence length="109" mass="11284">MPDGGHAGRVQPEPLRVQDRLVAEVDHLGADRGRVHPGAGLRAGQHGRCPAVRTGVRRPGVDEVGPHPAVPDRVAAGQADRPDHPVGDHRAAVVGEVEHLVAPGGVVAQ</sequence>
<reference evidence="2" key="1">
    <citation type="submission" date="2019-08" db="EMBL/GenBank/DDBJ databases">
        <authorList>
            <person name="Kucharzyk K."/>
            <person name="Murdoch R.W."/>
            <person name="Higgins S."/>
            <person name="Loffler F."/>
        </authorList>
    </citation>
    <scope>NUCLEOTIDE SEQUENCE</scope>
</reference>
<comment type="caution">
    <text evidence="2">The sequence shown here is derived from an EMBL/GenBank/DDBJ whole genome shotgun (WGS) entry which is preliminary data.</text>
</comment>
<protein>
    <submittedName>
        <fullName evidence="2">Uncharacterized protein</fullName>
    </submittedName>
</protein>
<name>A0A644Y762_9ZZZZ</name>